<evidence type="ECO:0000313" key="3">
    <source>
        <dbReference type="Proteomes" id="UP000217199"/>
    </source>
</evidence>
<proteinExistence type="predicted"/>
<evidence type="ECO:0000313" key="2">
    <source>
        <dbReference type="EMBL" id="PAV21669.1"/>
    </source>
</evidence>
<dbReference type="EMBL" id="NBII01000002">
    <property type="protein sequence ID" value="PAV21669.1"/>
    <property type="molecule type" value="Genomic_DNA"/>
</dbReference>
<dbReference type="AlphaFoldDB" id="A0A286UQ51"/>
<feature type="compositionally biased region" description="Basic residues" evidence="1">
    <location>
        <begin position="105"/>
        <end position="118"/>
    </location>
</feature>
<feature type="compositionally biased region" description="Low complexity" evidence="1">
    <location>
        <begin position="40"/>
        <end position="57"/>
    </location>
</feature>
<protein>
    <submittedName>
        <fullName evidence="2">Uncharacterized protein</fullName>
    </submittedName>
</protein>
<dbReference type="InParanoid" id="A0A286UQ51"/>
<dbReference type="Proteomes" id="UP000217199">
    <property type="component" value="Unassembled WGS sequence"/>
</dbReference>
<reference evidence="2 3" key="1">
    <citation type="journal article" date="2017" name="Mol. Ecol.">
        <title>Comparative and population genomic landscape of Phellinus noxius: A hypervariable fungus causing root rot in trees.</title>
        <authorList>
            <person name="Chung C.L."/>
            <person name="Lee T.J."/>
            <person name="Akiba M."/>
            <person name="Lee H.H."/>
            <person name="Kuo T.H."/>
            <person name="Liu D."/>
            <person name="Ke H.M."/>
            <person name="Yokoi T."/>
            <person name="Roa M.B."/>
            <person name="Lu M.J."/>
            <person name="Chang Y.Y."/>
            <person name="Ann P.J."/>
            <person name="Tsai J.N."/>
            <person name="Chen C.Y."/>
            <person name="Tzean S.S."/>
            <person name="Ota Y."/>
            <person name="Hattori T."/>
            <person name="Sahashi N."/>
            <person name="Liou R.F."/>
            <person name="Kikuchi T."/>
            <person name="Tsai I.J."/>
        </authorList>
    </citation>
    <scope>NUCLEOTIDE SEQUENCE [LARGE SCALE GENOMIC DNA]</scope>
    <source>
        <strain evidence="2 3">FFPRI411160</strain>
    </source>
</reference>
<gene>
    <name evidence="2" type="ORF">PNOK_0162600</name>
</gene>
<feature type="region of interest" description="Disordered" evidence="1">
    <location>
        <begin position="40"/>
        <end position="134"/>
    </location>
</feature>
<organism evidence="2 3">
    <name type="scientific">Pyrrhoderma noxium</name>
    <dbReference type="NCBI Taxonomy" id="2282107"/>
    <lineage>
        <taxon>Eukaryota</taxon>
        <taxon>Fungi</taxon>
        <taxon>Dikarya</taxon>
        <taxon>Basidiomycota</taxon>
        <taxon>Agaricomycotina</taxon>
        <taxon>Agaricomycetes</taxon>
        <taxon>Hymenochaetales</taxon>
        <taxon>Hymenochaetaceae</taxon>
        <taxon>Pyrrhoderma</taxon>
    </lineage>
</organism>
<name>A0A286UQ51_9AGAM</name>
<evidence type="ECO:0000256" key="1">
    <source>
        <dbReference type="SAM" id="MobiDB-lite"/>
    </source>
</evidence>
<accession>A0A286UQ51</accession>
<keyword evidence="3" id="KW-1185">Reference proteome</keyword>
<sequence>MPAFRKSPSTKSNFIPYLMSASSKLNLSALSSTSSLSALFSSSTSASGSSRSIFKSSGTRGVVNPKGSGVDKGTATDSSKEKENSTPTSAPRSGIPKSLSTGLKPRTRMTMMKKKKKGSGACIEISGPTLTPDSLEHVHSRFTLVPLSKLNGSESRISEESYGEEEDDDIVVVEESEYREVPGVRNKGVGPVPF</sequence>
<comment type="caution">
    <text evidence="2">The sequence shown here is derived from an EMBL/GenBank/DDBJ whole genome shotgun (WGS) entry which is preliminary data.</text>
</comment>